<dbReference type="RefSeq" id="WP_253530730.1">
    <property type="nucleotide sequence ID" value="NZ_JAMZEL010000009.1"/>
</dbReference>
<accession>A0ABT1FSW5</accession>
<proteinExistence type="predicted"/>
<comment type="caution">
    <text evidence="1">The sequence shown here is derived from an EMBL/GenBank/DDBJ whole genome shotgun (WGS) entry which is preliminary data.</text>
</comment>
<reference evidence="1 2" key="1">
    <citation type="submission" date="2022-06" db="EMBL/GenBank/DDBJ databases">
        <title>Runella sp. S5 genome sequencing.</title>
        <authorList>
            <person name="Park S."/>
        </authorList>
    </citation>
    <scope>NUCLEOTIDE SEQUENCE [LARGE SCALE GENOMIC DNA]</scope>
    <source>
        <strain evidence="1 2">S5</strain>
    </source>
</reference>
<organism evidence="1 2">
    <name type="scientific">Runella salmonicolor</name>
    <dbReference type="NCBI Taxonomy" id="2950278"/>
    <lineage>
        <taxon>Bacteria</taxon>
        <taxon>Pseudomonadati</taxon>
        <taxon>Bacteroidota</taxon>
        <taxon>Cytophagia</taxon>
        <taxon>Cytophagales</taxon>
        <taxon>Spirosomataceae</taxon>
        <taxon>Runella</taxon>
    </lineage>
</organism>
<evidence type="ECO:0000313" key="1">
    <source>
        <dbReference type="EMBL" id="MCP1384840.1"/>
    </source>
</evidence>
<dbReference type="EMBL" id="JAMZEL010000009">
    <property type="protein sequence ID" value="MCP1384840.1"/>
    <property type="molecule type" value="Genomic_DNA"/>
</dbReference>
<protein>
    <submittedName>
        <fullName evidence="1">Uncharacterized protein</fullName>
    </submittedName>
</protein>
<name>A0ABT1FSW5_9BACT</name>
<dbReference type="Proteomes" id="UP001204772">
    <property type="component" value="Unassembled WGS sequence"/>
</dbReference>
<sequence>MITKKEELLNAIANNDTITALRIAKDFRIDFNKDQQRVLQIAHECNDASKANFYKGLGIDVKQNQADAQELLNQYFQSKTQCHA</sequence>
<gene>
    <name evidence="1" type="ORF">NCI00_20560</name>
</gene>
<evidence type="ECO:0000313" key="2">
    <source>
        <dbReference type="Proteomes" id="UP001204772"/>
    </source>
</evidence>
<keyword evidence="2" id="KW-1185">Reference proteome</keyword>